<sequence>MNLPHAHAAVAVAMAMWPDSRLCYGGTWRGGRGAIGGRGAQGVEAVMTRRLKESEEKEVHGTNVGGIM</sequence>
<dbReference type="HOGENOM" id="CLU_2798457_0_0_1"/>
<evidence type="ECO:0000313" key="1">
    <source>
        <dbReference type="EnsemblPlants" id="ORUFI04G07670.1"/>
    </source>
</evidence>
<dbReference type="EnsemblPlants" id="ORUFI04G07670.1">
    <property type="protein sequence ID" value="ORUFI04G07670.1"/>
    <property type="gene ID" value="ORUFI04G07670"/>
</dbReference>
<proteinExistence type="predicted"/>
<keyword evidence="2" id="KW-1185">Reference proteome</keyword>
<reference evidence="1" key="2">
    <citation type="submission" date="2015-06" db="UniProtKB">
        <authorList>
            <consortium name="EnsemblPlants"/>
        </authorList>
    </citation>
    <scope>IDENTIFICATION</scope>
</reference>
<dbReference type="Gramene" id="ORUFI04G07670.1">
    <property type="protein sequence ID" value="ORUFI04G07670.1"/>
    <property type="gene ID" value="ORUFI04G07670"/>
</dbReference>
<name>A0A0E0P6Y6_ORYRU</name>
<protein>
    <submittedName>
        <fullName evidence="1">Uncharacterized protein</fullName>
    </submittedName>
</protein>
<dbReference type="AlphaFoldDB" id="A0A0E0P6Y6"/>
<evidence type="ECO:0000313" key="2">
    <source>
        <dbReference type="Proteomes" id="UP000008022"/>
    </source>
</evidence>
<dbReference type="Proteomes" id="UP000008022">
    <property type="component" value="Unassembled WGS sequence"/>
</dbReference>
<reference evidence="2" key="1">
    <citation type="submission" date="2013-06" db="EMBL/GenBank/DDBJ databases">
        <authorList>
            <person name="Zhao Q."/>
        </authorList>
    </citation>
    <scope>NUCLEOTIDE SEQUENCE</scope>
    <source>
        <strain evidence="2">cv. W1943</strain>
    </source>
</reference>
<organism evidence="1 2">
    <name type="scientific">Oryza rufipogon</name>
    <name type="common">Brownbeard rice</name>
    <name type="synonym">Asian wild rice</name>
    <dbReference type="NCBI Taxonomy" id="4529"/>
    <lineage>
        <taxon>Eukaryota</taxon>
        <taxon>Viridiplantae</taxon>
        <taxon>Streptophyta</taxon>
        <taxon>Embryophyta</taxon>
        <taxon>Tracheophyta</taxon>
        <taxon>Spermatophyta</taxon>
        <taxon>Magnoliopsida</taxon>
        <taxon>Liliopsida</taxon>
        <taxon>Poales</taxon>
        <taxon>Poaceae</taxon>
        <taxon>BOP clade</taxon>
        <taxon>Oryzoideae</taxon>
        <taxon>Oryzeae</taxon>
        <taxon>Oryzinae</taxon>
        <taxon>Oryza</taxon>
    </lineage>
</organism>
<accession>A0A0E0P6Y6</accession>